<dbReference type="NCBIfam" id="TIGR02595">
    <property type="entry name" value="PEP_CTERM"/>
    <property type="match status" value="1"/>
</dbReference>
<reference evidence="2" key="1">
    <citation type="submission" date="2021-01" db="EMBL/GenBank/DDBJ databases">
        <title>Modified the classification status of verrucomicrobia.</title>
        <authorList>
            <person name="Feng X."/>
        </authorList>
    </citation>
    <scope>NUCLEOTIDE SEQUENCE</scope>
    <source>
        <strain evidence="2">JCM 18052</strain>
    </source>
</reference>
<evidence type="ECO:0000259" key="1">
    <source>
        <dbReference type="Pfam" id="PF07589"/>
    </source>
</evidence>
<gene>
    <name evidence="2" type="ORF">JIN84_21695</name>
</gene>
<evidence type="ECO:0000313" key="3">
    <source>
        <dbReference type="Proteomes" id="UP000600139"/>
    </source>
</evidence>
<comment type="caution">
    <text evidence="2">The sequence shown here is derived from an EMBL/GenBank/DDBJ whole genome shotgun (WGS) entry which is preliminary data.</text>
</comment>
<sequence length="193" mass="20299">MLPTSRPLSAGAILAITGFGLLLNIPASAANLVLDFSDNAGLGYGVGTSTLITEDGIKLVSIAGTYEVTLAPKSELNLKDFGGNGSTRTVVFSLASGGNFDFIGFTRTDGYGDWTLTTNRGDSTTFNLFSPPDLSGPKWDDLSSVTLSTSTQYGESKFDNFVFNDVPTSVPEPTTLAVLALAGMALGARRRRR</sequence>
<dbReference type="EMBL" id="JAENIK010000013">
    <property type="protein sequence ID" value="MBK1818250.1"/>
    <property type="molecule type" value="Genomic_DNA"/>
</dbReference>
<name>A0A934RA13_9BACT</name>
<dbReference type="Pfam" id="PF07589">
    <property type="entry name" value="PEP-CTERM"/>
    <property type="match status" value="1"/>
</dbReference>
<dbReference type="NCBIfam" id="TIGR03901">
    <property type="entry name" value="MYXO-CTERM"/>
    <property type="match status" value="1"/>
</dbReference>
<feature type="domain" description="Ice-binding protein C-terminal" evidence="1">
    <location>
        <begin position="169"/>
        <end position="191"/>
    </location>
</feature>
<organism evidence="2 3">
    <name type="scientific">Luteolibacter yonseiensis</name>
    <dbReference type="NCBI Taxonomy" id="1144680"/>
    <lineage>
        <taxon>Bacteria</taxon>
        <taxon>Pseudomonadati</taxon>
        <taxon>Verrucomicrobiota</taxon>
        <taxon>Verrucomicrobiia</taxon>
        <taxon>Verrucomicrobiales</taxon>
        <taxon>Verrucomicrobiaceae</taxon>
        <taxon>Luteolibacter</taxon>
    </lineage>
</organism>
<keyword evidence="3" id="KW-1185">Reference proteome</keyword>
<dbReference type="InterPro" id="IPR013424">
    <property type="entry name" value="Ice-binding_C"/>
</dbReference>
<dbReference type="RefSeq" id="WP_200353199.1">
    <property type="nucleotide sequence ID" value="NZ_BAABHZ010000002.1"/>
</dbReference>
<accession>A0A934RA13</accession>
<protein>
    <submittedName>
        <fullName evidence="2">PEP-CTERM sorting domain-containing protein</fullName>
    </submittedName>
</protein>
<dbReference type="InterPro" id="IPR024038">
    <property type="entry name" value="MYXO-CTERM"/>
</dbReference>
<dbReference type="Proteomes" id="UP000600139">
    <property type="component" value="Unassembled WGS sequence"/>
</dbReference>
<evidence type="ECO:0000313" key="2">
    <source>
        <dbReference type="EMBL" id="MBK1818250.1"/>
    </source>
</evidence>
<dbReference type="AlphaFoldDB" id="A0A934RA13"/>
<proteinExistence type="predicted"/>